<keyword evidence="4" id="KW-0554">One-carbon metabolism</keyword>
<dbReference type="GO" id="GO:0046654">
    <property type="term" value="P:tetrahydrofolate biosynthetic process"/>
    <property type="evidence" value="ECO:0007669"/>
    <property type="project" value="UniProtKB-UniPathway"/>
</dbReference>
<feature type="domain" description="DHFR" evidence="9">
    <location>
        <begin position="39"/>
        <end position="223"/>
    </location>
</feature>
<evidence type="ECO:0000256" key="2">
    <source>
        <dbReference type="ARBA" id="ARBA00009539"/>
    </source>
</evidence>
<dbReference type="KEGG" id="bii:BINDI_1016"/>
<evidence type="ECO:0000259" key="9">
    <source>
        <dbReference type="PROSITE" id="PS51330"/>
    </source>
</evidence>
<name>A0A087VVD2_9BIFI</name>
<dbReference type="PROSITE" id="PS00075">
    <property type="entry name" value="DHFR_1"/>
    <property type="match status" value="1"/>
</dbReference>
<dbReference type="HOGENOM" id="CLU_043966_5_0_11"/>
<dbReference type="PROSITE" id="PS51330">
    <property type="entry name" value="DHFR_2"/>
    <property type="match status" value="1"/>
</dbReference>
<dbReference type="GO" id="GO:0005829">
    <property type="term" value="C:cytosol"/>
    <property type="evidence" value="ECO:0007669"/>
    <property type="project" value="TreeGrafter"/>
</dbReference>
<dbReference type="PANTHER" id="PTHR48069">
    <property type="entry name" value="DIHYDROFOLATE REDUCTASE"/>
    <property type="match status" value="1"/>
</dbReference>
<dbReference type="SUPFAM" id="SSF53597">
    <property type="entry name" value="Dihydrofolate reductase-like"/>
    <property type="match status" value="1"/>
</dbReference>
<evidence type="ECO:0000256" key="1">
    <source>
        <dbReference type="ARBA" id="ARBA00004903"/>
    </source>
</evidence>
<dbReference type="EC" id="1.5.1.3" evidence="3"/>
<dbReference type="GO" id="GO:0046655">
    <property type="term" value="P:folic acid metabolic process"/>
    <property type="evidence" value="ECO:0007669"/>
    <property type="project" value="TreeGrafter"/>
</dbReference>
<dbReference type="CDD" id="cd00209">
    <property type="entry name" value="DHFR"/>
    <property type="match status" value="1"/>
</dbReference>
<dbReference type="GO" id="GO:0050661">
    <property type="term" value="F:NADP binding"/>
    <property type="evidence" value="ECO:0007669"/>
    <property type="project" value="InterPro"/>
</dbReference>
<dbReference type="InterPro" id="IPR017925">
    <property type="entry name" value="DHFR_CS"/>
</dbReference>
<evidence type="ECO:0000256" key="8">
    <source>
        <dbReference type="SAM" id="MobiDB-lite"/>
    </source>
</evidence>
<evidence type="ECO:0000313" key="10">
    <source>
        <dbReference type="EMBL" id="AIC92279.1"/>
    </source>
</evidence>
<dbReference type="GO" id="GO:0004146">
    <property type="term" value="F:dihydrofolate reductase activity"/>
    <property type="evidence" value="ECO:0007669"/>
    <property type="project" value="UniProtKB-EC"/>
</dbReference>
<dbReference type="InterPro" id="IPR001796">
    <property type="entry name" value="DHFR_dom"/>
</dbReference>
<keyword evidence="5" id="KW-0521">NADP</keyword>
<comment type="similarity">
    <text evidence="2 7">Belongs to the dihydrofolate reductase family.</text>
</comment>
<feature type="region of interest" description="Disordered" evidence="8">
    <location>
        <begin position="1"/>
        <end position="31"/>
    </location>
</feature>
<protein>
    <recommendedName>
        <fullName evidence="3">dihydrofolate reductase</fullName>
        <ecNumber evidence="3">1.5.1.3</ecNumber>
    </recommendedName>
</protein>
<gene>
    <name evidence="10" type="ORF">BINDI_1016</name>
</gene>
<evidence type="ECO:0000256" key="7">
    <source>
        <dbReference type="RuleBase" id="RU004474"/>
    </source>
</evidence>
<dbReference type="GO" id="GO:0046452">
    <property type="term" value="P:dihydrofolate metabolic process"/>
    <property type="evidence" value="ECO:0007669"/>
    <property type="project" value="TreeGrafter"/>
</dbReference>
<accession>A0A087VVD2</accession>
<sequence length="223" mass="25243">MEHDSSSRSGYHEPEPGQAGLLGGEDWQDLEGDIERPSSVNLIWAQARSMDGRPGAIGNQNGMPWHLSEDMRHFKELTISHPVVMGRRTWESMGSKPLPNRDNIVVTTDPRYRAPGATVVSAAEDALDLARQETIPADGMDRGEIWIIGGAKLFEHFFSLADRAFVTDLDLEVPADTFMPDMDDLVQKRFWRVAEQGEWQVPADSEQRSRIGRYRFTTYEKVR</sequence>
<evidence type="ECO:0000256" key="6">
    <source>
        <dbReference type="ARBA" id="ARBA00023002"/>
    </source>
</evidence>
<dbReference type="Gene3D" id="3.40.430.10">
    <property type="entry name" value="Dihydrofolate Reductase, subunit A"/>
    <property type="match status" value="1"/>
</dbReference>
<comment type="pathway">
    <text evidence="1">Cofactor biosynthesis; tetrahydrofolate biosynthesis; 5,6,7,8-tetrahydrofolate from 7,8-dihydrofolate: step 1/1.</text>
</comment>
<dbReference type="AlphaFoldDB" id="A0A087VVD2"/>
<dbReference type="EMBL" id="CP006018">
    <property type="protein sequence ID" value="AIC92279.1"/>
    <property type="molecule type" value="Genomic_DNA"/>
</dbReference>
<dbReference type="Pfam" id="PF00186">
    <property type="entry name" value="DHFR_1"/>
    <property type="match status" value="1"/>
</dbReference>
<dbReference type="RefSeq" id="WP_033490553.1">
    <property type="nucleotide sequence ID" value="NZ_CP006018.1"/>
</dbReference>
<organism evidence="10 11">
    <name type="scientific">Bifidobacterium [indicum] DSM 20214 = LMG 11587</name>
    <dbReference type="NCBI Taxonomy" id="1341694"/>
    <lineage>
        <taxon>Bacteria</taxon>
        <taxon>Bacillati</taxon>
        <taxon>Actinomycetota</taxon>
        <taxon>Actinomycetes</taxon>
        <taxon>Bifidobacteriales</taxon>
        <taxon>Bifidobacteriaceae</taxon>
        <taxon>Bifidobacterium</taxon>
    </lineage>
</organism>
<evidence type="ECO:0000256" key="3">
    <source>
        <dbReference type="ARBA" id="ARBA00012856"/>
    </source>
</evidence>
<dbReference type="OrthoDB" id="9804315at2"/>
<evidence type="ECO:0000256" key="4">
    <source>
        <dbReference type="ARBA" id="ARBA00022563"/>
    </source>
</evidence>
<proteinExistence type="inferred from homology"/>
<dbReference type="InterPro" id="IPR024072">
    <property type="entry name" value="DHFR-like_dom_sf"/>
</dbReference>
<dbReference type="PRINTS" id="PR00070">
    <property type="entry name" value="DHFR"/>
</dbReference>
<keyword evidence="6 10" id="KW-0560">Oxidoreductase</keyword>
<reference evidence="10 11" key="1">
    <citation type="journal article" date="2014" name="Appl. Environ. Microbiol.">
        <title>Genomic encyclopedia of type strains of the genus Bifidobacterium.</title>
        <authorList>
            <person name="Milani C."/>
            <person name="Lugli G.A."/>
            <person name="Duranti S."/>
            <person name="Turroni F."/>
            <person name="Bottacini F."/>
            <person name="Mangifesta M."/>
            <person name="Sanchez B."/>
            <person name="Viappiani A."/>
            <person name="Mancabelli L."/>
            <person name="Taminiau B."/>
            <person name="Delcenserie V."/>
            <person name="Barrangou R."/>
            <person name="Margolles A."/>
            <person name="van Sinderen D."/>
            <person name="Ventura M."/>
        </authorList>
    </citation>
    <scope>NUCLEOTIDE SEQUENCE [LARGE SCALE GENOMIC DNA]</scope>
    <source>
        <strain evidence="10 11">LMG 11587</strain>
    </source>
</reference>
<dbReference type="Proteomes" id="UP000028569">
    <property type="component" value="Chromosome"/>
</dbReference>
<feature type="compositionally biased region" description="Basic and acidic residues" evidence="8">
    <location>
        <begin position="1"/>
        <end position="15"/>
    </location>
</feature>
<dbReference type="InterPro" id="IPR012259">
    <property type="entry name" value="DHFR"/>
</dbReference>
<dbReference type="PANTHER" id="PTHR48069:SF3">
    <property type="entry name" value="DIHYDROFOLATE REDUCTASE"/>
    <property type="match status" value="1"/>
</dbReference>
<evidence type="ECO:0000256" key="5">
    <source>
        <dbReference type="ARBA" id="ARBA00022857"/>
    </source>
</evidence>
<dbReference type="UniPathway" id="UPA00077">
    <property type="reaction ID" value="UER00158"/>
</dbReference>
<evidence type="ECO:0000313" key="11">
    <source>
        <dbReference type="Proteomes" id="UP000028569"/>
    </source>
</evidence>
<dbReference type="GO" id="GO:0006730">
    <property type="term" value="P:one-carbon metabolic process"/>
    <property type="evidence" value="ECO:0007669"/>
    <property type="project" value="UniProtKB-KW"/>
</dbReference>
<keyword evidence="11" id="KW-1185">Reference proteome</keyword>